<evidence type="ECO:0000259" key="9">
    <source>
        <dbReference type="Pfam" id="PF12804"/>
    </source>
</evidence>
<keyword evidence="6" id="KW-0342">GTP-binding</keyword>
<dbReference type="GO" id="GO:0016779">
    <property type="term" value="F:nucleotidyltransferase activity"/>
    <property type="evidence" value="ECO:0007669"/>
    <property type="project" value="UniProtKB-KW"/>
</dbReference>
<gene>
    <name evidence="10" type="ORF">IP93_02754</name>
</gene>
<dbReference type="InterPro" id="IPR025877">
    <property type="entry name" value="MobA-like_NTP_Trfase"/>
</dbReference>
<dbReference type="GO" id="GO:0005525">
    <property type="term" value="F:GTP binding"/>
    <property type="evidence" value="ECO:0007669"/>
    <property type="project" value="UniProtKB-KW"/>
</dbReference>
<keyword evidence="2 10" id="KW-0808">Transferase</keyword>
<evidence type="ECO:0000256" key="5">
    <source>
        <dbReference type="ARBA" id="ARBA00022842"/>
    </source>
</evidence>
<feature type="domain" description="MobA-like NTP transferase" evidence="9">
    <location>
        <begin position="13"/>
        <end position="121"/>
    </location>
</feature>
<dbReference type="Proteomes" id="UP000316471">
    <property type="component" value="Unassembled WGS sequence"/>
</dbReference>
<evidence type="ECO:0000256" key="7">
    <source>
        <dbReference type="ARBA" id="ARBA00023150"/>
    </source>
</evidence>
<keyword evidence="10" id="KW-0548">Nucleotidyltransferase</keyword>
<protein>
    <submittedName>
        <fullName evidence="10">Molybdenum cofactor guanylyltransferase</fullName>
    </submittedName>
</protein>
<keyword evidence="5" id="KW-0460">Magnesium</keyword>
<keyword evidence="11" id="KW-1185">Reference proteome</keyword>
<dbReference type="AlphaFoldDB" id="A0A562LI33"/>
<comment type="caution">
    <text evidence="10">The sequence shown here is derived from an EMBL/GenBank/DDBJ whole genome shotgun (WGS) entry which is preliminary data.</text>
</comment>
<dbReference type="GO" id="GO:1902758">
    <property type="term" value="P:bis(molybdopterin guanine dinucleotide)molybdenum biosynthetic process"/>
    <property type="evidence" value="ECO:0007669"/>
    <property type="project" value="TreeGrafter"/>
</dbReference>
<keyword evidence="1" id="KW-0963">Cytoplasm</keyword>
<name>A0A562LI33_9GAMM</name>
<sequence>MGTQGTESQPWTGVVLAGGHSSRMGRDKAQLPWRGQTLLAHACATLQAAGAARVVVSGDYPGFDCVADGAPGLGPLGGVASVVAAVPDGPLVLIPVDMPLLSPALLRQLAADGRARCVVYRDYILPMRLSVDALSRVLIGRLLADPAAGRSMRALHATLGGASIQPRVGAAVELVNCNTPEQWQAVTP</sequence>
<evidence type="ECO:0000313" key="11">
    <source>
        <dbReference type="Proteomes" id="UP000316471"/>
    </source>
</evidence>
<reference evidence="10 11" key="1">
    <citation type="journal article" date="2015" name="Stand. Genomic Sci.">
        <title>Genomic Encyclopedia of Bacterial and Archaeal Type Strains, Phase III: the genomes of soil and plant-associated and newly described type strains.</title>
        <authorList>
            <person name="Whitman W.B."/>
            <person name="Woyke T."/>
            <person name="Klenk H.P."/>
            <person name="Zhou Y."/>
            <person name="Lilburn T.G."/>
            <person name="Beck B.J."/>
            <person name="De Vos P."/>
            <person name="Vandamme P."/>
            <person name="Eisen J.A."/>
            <person name="Garrity G."/>
            <person name="Hugenholtz P."/>
            <person name="Kyrpides N.C."/>
        </authorList>
    </citation>
    <scope>NUCLEOTIDE SEQUENCE [LARGE SCALE GENOMIC DNA]</scope>
    <source>
        <strain evidence="10 11">CGMCC 1.10136</strain>
    </source>
</reference>
<dbReference type="InterPro" id="IPR029044">
    <property type="entry name" value="Nucleotide-diphossugar_trans"/>
</dbReference>
<dbReference type="EMBL" id="VLKP01000013">
    <property type="protein sequence ID" value="TWI07236.1"/>
    <property type="molecule type" value="Genomic_DNA"/>
</dbReference>
<dbReference type="OrthoDB" id="9788394at2"/>
<accession>A0A562LI33</accession>
<dbReference type="PANTHER" id="PTHR19136:SF81">
    <property type="entry name" value="MOLYBDENUM COFACTOR GUANYLYLTRANSFERASE"/>
    <property type="match status" value="1"/>
</dbReference>
<evidence type="ECO:0000256" key="6">
    <source>
        <dbReference type="ARBA" id="ARBA00023134"/>
    </source>
</evidence>
<evidence type="ECO:0000313" key="10">
    <source>
        <dbReference type="EMBL" id="TWI07236.1"/>
    </source>
</evidence>
<evidence type="ECO:0000256" key="1">
    <source>
        <dbReference type="ARBA" id="ARBA00022490"/>
    </source>
</evidence>
<dbReference type="Gene3D" id="3.90.550.10">
    <property type="entry name" value="Spore Coat Polysaccharide Biosynthesis Protein SpsA, Chain A"/>
    <property type="match status" value="1"/>
</dbReference>
<evidence type="ECO:0000256" key="3">
    <source>
        <dbReference type="ARBA" id="ARBA00022723"/>
    </source>
</evidence>
<dbReference type="PANTHER" id="PTHR19136">
    <property type="entry name" value="MOLYBDENUM COFACTOR GUANYLYLTRANSFERASE"/>
    <property type="match status" value="1"/>
</dbReference>
<feature type="region of interest" description="Disordered" evidence="8">
    <location>
        <begin position="1"/>
        <end position="27"/>
    </location>
</feature>
<evidence type="ECO:0000256" key="2">
    <source>
        <dbReference type="ARBA" id="ARBA00022679"/>
    </source>
</evidence>
<evidence type="ECO:0000256" key="8">
    <source>
        <dbReference type="SAM" id="MobiDB-lite"/>
    </source>
</evidence>
<keyword evidence="7" id="KW-0501">Molybdenum cofactor biosynthesis</keyword>
<dbReference type="InterPro" id="IPR013482">
    <property type="entry name" value="Molybde_CF_guanTrfase"/>
</dbReference>
<dbReference type="GO" id="GO:0046872">
    <property type="term" value="F:metal ion binding"/>
    <property type="evidence" value="ECO:0007669"/>
    <property type="project" value="UniProtKB-KW"/>
</dbReference>
<feature type="compositionally biased region" description="Polar residues" evidence="8">
    <location>
        <begin position="1"/>
        <end position="11"/>
    </location>
</feature>
<dbReference type="SUPFAM" id="SSF53448">
    <property type="entry name" value="Nucleotide-diphospho-sugar transferases"/>
    <property type="match status" value="1"/>
</dbReference>
<keyword evidence="4" id="KW-0547">Nucleotide-binding</keyword>
<dbReference type="RefSeq" id="WP_158636354.1">
    <property type="nucleotide sequence ID" value="NZ_VLKP01000013.1"/>
</dbReference>
<dbReference type="Pfam" id="PF12804">
    <property type="entry name" value="NTP_transf_3"/>
    <property type="match status" value="1"/>
</dbReference>
<organism evidence="10 11">
    <name type="scientific">Aerolutibacter ruishenii</name>
    <dbReference type="NCBI Taxonomy" id="686800"/>
    <lineage>
        <taxon>Bacteria</taxon>
        <taxon>Pseudomonadati</taxon>
        <taxon>Pseudomonadota</taxon>
        <taxon>Gammaproteobacteria</taxon>
        <taxon>Lysobacterales</taxon>
        <taxon>Lysobacteraceae</taxon>
        <taxon>Aerolutibacter</taxon>
    </lineage>
</organism>
<dbReference type="CDD" id="cd02503">
    <property type="entry name" value="MobA"/>
    <property type="match status" value="1"/>
</dbReference>
<evidence type="ECO:0000256" key="4">
    <source>
        <dbReference type="ARBA" id="ARBA00022741"/>
    </source>
</evidence>
<keyword evidence="3" id="KW-0479">Metal-binding</keyword>
<proteinExistence type="predicted"/>